<evidence type="ECO:0000256" key="3">
    <source>
        <dbReference type="ARBA" id="ARBA00022692"/>
    </source>
</evidence>
<evidence type="ECO:0000256" key="2">
    <source>
        <dbReference type="ARBA" id="ARBA00007475"/>
    </source>
</evidence>
<dbReference type="EMBL" id="JANBUL010000056">
    <property type="protein sequence ID" value="KAJ2783040.1"/>
    <property type="molecule type" value="Genomic_DNA"/>
</dbReference>
<comment type="similarity">
    <text evidence="2">Belongs to the INSIG family.</text>
</comment>
<gene>
    <name evidence="9" type="ORF">H4R18_001941</name>
</gene>
<keyword evidence="4" id="KW-0256">Endoplasmic reticulum</keyword>
<accession>A0A9W8LJW9</accession>
<dbReference type="Proteomes" id="UP001140217">
    <property type="component" value="Unassembled WGS sequence"/>
</dbReference>
<dbReference type="PANTHER" id="PTHR15301">
    <property type="entry name" value="INSULIN-INDUCED GENE 1"/>
    <property type="match status" value="1"/>
</dbReference>
<dbReference type="AlphaFoldDB" id="A0A9W8LJW9"/>
<dbReference type="GO" id="GO:0005789">
    <property type="term" value="C:endoplasmic reticulum membrane"/>
    <property type="evidence" value="ECO:0007669"/>
    <property type="project" value="UniProtKB-SubCell"/>
</dbReference>
<comment type="subcellular location">
    <subcellularLocation>
        <location evidence="1">Endoplasmic reticulum membrane</location>
        <topology evidence="1">Multi-pass membrane protein</topology>
    </subcellularLocation>
</comment>
<feature type="region of interest" description="Disordered" evidence="7">
    <location>
        <begin position="139"/>
        <end position="187"/>
    </location>
</feature>
<comment type="caution">
    <text evidence="9">The sequence shown here is derived from an EMBL/GenBank/DDBJ whole genome shotgun (WGS) entry which is preliminary data.</text>
</comment>
<keyword evidence="5 8" id="KW-1133">Transmembrane helix</keyword>
<evidence type="ECO:0000256" key="1">
    <source>
        <dbReference type="ARBA" id="ARBA00004477"/>
    </source>
</evidence>
<evidence type="ECO:0000256" key="4">
    <source>
        <dbReference type="ARBA" id="ARBA00022824"/>
    </source>
</evidence>
<evidence type="ECO:0000256" key="6">
    <source>
        <dbReference type="ARBA" id="ARBA00023136"/>
    </source>
</evidence>
<keyword evidence="6 8" id="KW-0472">Membrane</keyword>
<feature type="transmembrane region" description="Helical" evidence="8">
    <location>
        <begin position="318"/>
        <end position="338"/>
    </location>
</feature>
<keyword evidence="10" id="KW-1185">Reference proteome</keyword>
<feature type="transmembrane region" description="Helical" evidence="8">
    <location>
        <begin position="286"/>
        <end position="306"/>
    </location>
</feature>
<dbReference type="PANTHER" id="PTHR15301:SF3">
    <property type="entry name" value="PROTEIN NSG1-RELATED"/>
    <property type="match status" value="1"/>
</dbReference>
<organism evidence="9 10">
    <name type="scientific">Coemansia javaensis</name>
    <dbReference type="NCBI Taxonomy" id="2761396"/>
    <lineage>
        <taxon>Eukaryota</taxon>
        <taxon>Fungi</taxon>
        <taxon>Fungi incertae sedis</taxon>
        <taxon>Zoopagomycota</taxon>
        <taxon>Kickxellomycotina</taxon>
        <taxon>Kickxellomycetes</taxon>
        <taxon>Kickxellales</taxon>
        <taxon>Kickxellaceae</taxon>
        <taxon>Coemansia</taxon>
    </lineage>
</organism>
<dbReference type="InterPro" id="IPR025929">
    <property type="entry name" value="INSIG_fam"/>
</dbReference>
<evidence type="ECO:0000256" key="5">
    <source>
        <dbReference type="ARBA" id="ARBA00022989"/>
    </source>
</evidence>
<sequence length="364" mass="38384">MAGRQRAESSDTDSDDSGQLWLAPRLSPASTASSSVSPGGRAAAEGAAPSAAKPAVPGKRGPAAQDRQARERRLSAVQMAAWYMPRILLLFFVGWSWAVGVRFIHASEAALVAPAYLVPPAVVVPAGPSAPALTASLEADYDTSDPDDSDAEDRWRGVGGGGAAKRGGSDSGGGKSGSSSSTSGGGGGLPHDAIARVLQTAVWSGSVSGLMTVAVGLGHPFLDWRWQSQPWHTVEWNDVLRCAGGFLGVNYAALKLPFESAHQSAAITLIIALGLWTVCDGTLHGLLLSATAALATAWALCMHALVRPAAFSHDDLRGLLAHLPAILFTYWVMVGSIGRRLGHHPQWRELQRRRRRRRDLVKSQ</sequence>
<keyword evidence="3 8" id="KW-0812">Transmembrane</keyword>
<name>A0A9W8LJW9_9FUNG</name>
<reference evidence="9" key="1">
    <citation type="submission" date="2022-07" db="EMBL/GenBank/DDBJ databases">
        <title>Phylogenomic reconstructions and comparative analyses of Kickxellomycotina fungi.</title>
        <authorList>
            <person name="Reynolds N.K."/>
            <person name="Stajich J.E."/>
            <person name="Barry K."/>
            <person name="Grigoriev I.V."/>
            <person name="Crous P."/>
            <person name="Smith M.E."/>
        </authorList>
    </citation>
    <scope>NUCLEOTIDE SEQUENCE</scope>
    <source>
        <strain evidence="9">NBRC 105414</strain>
    </source>
</reference>
<dbReference type="Pfam" id="PF07281">
    <property type="entry name" value="INSIG"/>
    <property type="match status" value="1"/>
</dbReference>
<feature type="compositionally biased region" description="Acidic residues" evidence="7">
    <location>
        <begin position="139"/>
        <end position="151"/>
    </location>
</feature>
<feature type="compositionally biased region" description="Low complexity" evidence="7">
    <location>
        <begin position="23"/>
        <end position="58"/>
    </location>
</feature>
<evidence type="ECO:0000313" key="9">
    <source>
        <dbReference type="EMBL" id="KAJ2783040.1"/>
    </source>
</evidence>
<dbReference type="OrthoDB" id="205546at2759"/>
<evidence type="ECO:0000256" key="7">
    <source>
        <dbReference type="SAM" id="MobiDB-lite"/>
    </source>
</evidence>
<evidence type="ECO:0000313" key="10">
    <source>
        <dbReference type="Proteomes" id="UP001140217"/>
    </source>
</evidence>
<feature type="compositionally biased region" description="Gly residues" evidence="7">
    <location>
        <begin position="157"/>
        <end position="176"/>
    </location>
</feature>
<feature type="transmembrane region" description="Helical" evidence="8">
    <location>
        <begin position="80"/>
        <end position="98"/>
    </location>
</feature>
<dbReference type="GO" id="GO:0016126">
    <property type="term" value="P:sterol biosynthetic process"/>
    <property type="evidence" value="ECO:0007669"/>
    <property type="project" value="TreeGrafter"/>
</dbReference>
<proteinExistence type="inferred from homology"/>
<evidence type="ECO:0000256" key="8">
    <source>
        <dbReference type="SAM" id="Phobius"/>
    </source>
</evidence>
<feature type="transmembrane region" description="Helical" evidence="8">
    <location>
        <begin position="261"/>
        <end position="279"/>
    </location>
</feature>
<feature type="region of interest" description="Disordered" evidence="7">
    <location>
        <begin position="1"/>
        <end position="69"/>
    </location>
</feature>
<protein>
    <submittedName>
        <fullName evidence="9">Uncharacterized protein</fullName>
    </submittedName>
</protein>